<keyword evidence="11" id="KW-1185">Reference proteome</keyword>
<protein>
    <submittedName>
        <fullName evidence="10">Carbohydrate ABC transporter permease</fullName>
    </submittedName>
</protein>
<feature type="domain" description="ABC transmembrane type-1" evidence="9">
    <location>
        <begin position="92"/>
        <end position="306"/>
    </location>
</feature>
<dbReference type="PROSITE" id="PS50928">
    <property type="entry name" value="ABC_TM1"/>
    <property type="match status" value="1"/>
</dbReference>
<feature type="transmembrane region" description="Helical" evidence="7">
    <location>
        <begin position="283"/>
        <end position="305"/>
    </location>
</feature>
<dbReference type="RefSeq" id="WP_079101030.1">
    <property type="nucleotide sequence ID" value="NZ_JBIRWE010000004.1"/>
</dbReference>
<proteinExistence type="inferred from homology"/>
<evidence type="ECO:0000256" key="2">
    <source>
        <dbReference type="ARBA" id="ARBA00022448"/>
    </source>
</evidence>
<evidence type="ECO:0000256" key="4">
    <source>
        <dbReference type="ARBA" id="ARBA00022692"/>
    </source>
</evidence>
<keyword evidence="4 7" id="KW-0812">Transmembrane</keyword>
<accession>A0ABW7UTD1</accession>
<dbReference type="Gene3D" id="1.10.3720.10">
    <property type="entry name" value="MetI-like"/>
    <property type="match status" value="1"/>
</dbReference>
<evidence type="ECO:0000256" key="7">
    <source>
        <dbReference type="RuleBase" id="RU363032"/>
    </source>
</evidence>
<comment type="caution">
    <text evidence="10">The sequence shown here is derived from an EMBL/GenBank/DDBJ whole genome shotgun (WGS) entry which is preliminary data.</text>
</comment>
<dbReference type="CDD" id="cd06261">
    <property type="entry name" value="TM_PBP2"/>
    <property type="match status" value="1"/>
</dbReference>
<name>A0ABW7UTD1_9ACTN</name>
<organism evidence="10 11">
    <name type="scientific">Streptomyces pathocidini</name>
    <dbReference type="NCBI Taxonomy" id="1650571"/>
    <lineage>
        <taxon>Bacteria</taxon>
        <taxon>Bacillati</taxon>
        <taxon>Actinomycetota</taxon>
        <taxon>Actinomycetes</taxon>
        <taxon>Kitasatosporales</taxon>
        <taxon>Streptomycetaceae</taxon>
        <taxon>Streptomyces</taxon>
    </lineage>
</organism>
<dbReference type="EMBL" id="JBIRWE010000004">
    <property type="protein sequence ID" value="MFI1964956.1"/>
    <property type="molecule type" value="Genomic_DNA"/>
</dbReference>
<keyword evidence="5 7" id="KW-1133">Transmembrane helix</keyword>
<evidence type="ECO:0000256" key="8">
    <source>
        <dbReference type="SAM" id="MobiDB-lite"/>
    </source>
</evidence>
<dbReference type="PANTHER" id="PTHR30193">
    <property type="entry name" value="ABC TRANSPORTER PERMEASE PROTEIN"/>
    <property type="match status" value="1"/>
</dbReference>
<dbReference type="InterPro" id="IPR000515">
    <property type="entry name" value="MetI-like"/>
</dbReference>
<dbReference type="InterPro" id="IPR051393">
    <property type="entry name" value="ABC_transporter_permease"/>
</dbReference>
<dbReference type="PANTHER" id="PTHR30193:SF37">
    <property type="entry name" value="INNER MEMBRANE ABC TRANSPORTER PERMEASE PROTEIN YCJO"/>
    <property type="match status" value="1"/>
</dbReference>
<keyword evidence="2 7" id="KW-0813">Transport</keyword>
<evidence type="ECO:0000256" key="1">
    <source>
        <dbReference type="ARBA" id="ARBA00004651"/>
    </source>
</evidence>
<comment type="similarity">
    <text evidence="7">Belongs to the binding-protein-dependent transport system permease family.</text>
</comment>
<evidence type="ECO:0000313" key="11">
    <source>
        <dbReference type="Proteomes" id="UP001611548"/>
    </source>
</evidence>
<evidence type="ECO:0000256" key="6">
    <source>
        <dbReference type="ARBA" id="ARBA00023136"/>
    </source>
</evidence>
<feature type="transmembrane region" description="Helical" evidence="7">
    <location>
        <begin position="177"/>
        <end position="198"/>
    </location>
</feature>
<dbReference type="SUPFAM" id="SSF161098">
    <property type="entry name" value="MetI-like"/>
    <property type="match status" value="1"/>
</dbReference>
<evidence type="ECO:0000256" key="5">
    <source>
        <dbReference type="ARBA" id="ARBA00022989"/>
    </source>
</evidence>
<keyword evidence="6 7" id="KW-0472">Membrane</keyword>
<evidence type="ECO:0000256" key="3">
    <source>
        <dbReference type="ARBA" id="ARBA00022475"/>
    </source>
</evidence>
<feature type="transmembrane region" description="Helical" evidence="7">
    <location>
        <begin position="125"/>
        <end position="146"/>
    </location>
</feature>
<feature type="region of interest" description="Disordered" evidence="8">
    <location>
        <begin position="1"/>
        <end position="28"/>
    </location>
</feature>
<reference evidence="10 11" key="1">
    <citation type="submission" date="2024-10" db="EMBL/GenBank/DDBJ databases">
        <title>The Natural Products Discovery Center: Release of the First 8490 Sequenced Strains for Exploring Actinobacteria Biosynthetic Diversity.</title>
        <authorList>
            <person name="Kalkreuter E."/>
            <person name="Kautsar S.A."/>
            <person name="Yang D."/>
            <person name="Bader C.D."/>
            <person name="Teijaro C.N."/>
            <person name="Fluegel L."/>
            <person name="Davis C.M."/>
            <person name="Simpson J.R."/>
            <person name="Lauterbach L."/>
            <person name="Steele A.D."/>
            <person name="Gui C."/>
            <person name="Meng S."/>
            <person name="Li G."/>
            <person name="Viehrig K."/>
            <person name="Ye F."/>
            <person name="Su P."/>
            <person name="Kiefer A.F."/>
            <person name="Nichols A."/>
            <person name="Cepeda A.J."/>
            <person name="Yan W."/>
            <person name="Fan B."/>
            <person name="Jiang Y."/>
            <person name="Adhikari A."/>
            <person name="Zheng C.-J."/>
            <person name="Schuster L."/>
            <person name="Cowan T.M."/>
            <person name="Smanski M.J."/>
            <person name="Chevrette M.G."/>
            <person name="De Carvalho L.P.S."/>
            <person name="Shen B."/>
        </authorList>
    </citation>
    <scope>NUCLEOTIDE SEQUENCE [LARGE SCALE GENOMIC DNA]</scope>
    <source>
        <strain evidence="10 11">NPDC020327</strain>
    </source>
</reference>
<dbReference type="Proteomes" id="UP001611548">
    <property type="component" value="Unassembled WGS sequence"/>
</dbReference>
<gene>
    <name evidence="10" type="ORF">ACH429_12715</name>
</gene>
<comment type="subcellular location">
    <subcellularLocation>
        <location evidence="1 7">Cell membrane</location>
        <topology evidence="1 7">Multi-pass membrane protein</topology>
    </subcellularLocation>
</comment>
<dbReference type="Pfam" id="PF00528">
    <property type="entry name" value="BPD_transp_1"/>
    <property type="match status" value="1"/>
</dbReference>
<feature type="transmembrane region" description="Helical" evidence="7">
    <location>
        <begin position="37"/>
        <end position="63"/>
    </location>
</feature>
<evidence type="ECO:0000259" key="9">
    <source>
        <dbReference type="PROSITE" id="PS50928"/>
    </source>
</evidence>
<sequence length="320" mass="33773">MTLTTKAPSAGPVRRGGGVRGVRPAAAPDRTPRPGSLYILPAALFFAVFAVGPVIGVGVLSFMEWNGLGDPRFAGTANWERFLGSGAIWDATGRTLLLTGACWVVQTPISLAIGVWSAGRQRNRAVLSAVYFLPLLLSSAAIALGWKAILDPNFGAAKALGPLIGYSDGDLLGDTQGALLCIVMVVTWQFVPFHALLYQAAARNIPASIYDAALIDGAGRATAFRYITLPQLRNTIITSSTLMIVGSLTYFETILLLTDGGPGGATHVLPFLMYTEGFRSYEMGFAATIATALVVLGTSLSLLIVRFSGFAKMRSTLEGI</sequence>
<feature type="transmembrane region" description="Helical" evidence="7">
    <location>
        <begin position="235"/>
        <end position="257"/>
    </location>
</feature>
<dbReference type="InterPro" id="IPR035906">
    <property type="entry name" value="MetI-like_sf"/>
</dbReference>
<keyword evidence="3" id="KW-1003">Cell membrane</keyword>
<evidence type="ECO:0000313" key="10">
    <source>
        <dbReference type="EMBL" id="MFI1964956.1"/>
    </source>
</evidence>
<feature type="transmembrane region" description="Helical" evidence="7">
    <location>
        <begin position="96"/>
        <end position="118"/>
    </location>
</feature>